<keyword evidence="6" id="KW-0418">Kinase</keyword>
<feature type="transmembrane region" description="Helical" evidence="8">
    <location>
        <begin position="150"/>
        <end position="173"/>
    </location>
</feature>
<comment type="subcellular location">
    <subcellularLocation>
        <location evidence="2">Cell membrane</location>
    </subcellularLocation>
</comment>
<gene>
    <name evidence="10" type="ORF">GCM10011399_07780</name>
</gene>
<dbReference type="InterPro" id="IPR003661">
    <property type="entry name" value="HisK_dim/P_dom"/>
</dbReference>
<evidence type="ECO:0000259" key="9">
    <source>
        <dbReference type="PROSITE" id="PS50109"/>
    </source>
</evidence>
<evidence type="ECO:0000313" key="11">
    <source>
        <dbReference type="Proteomes" id="UP000598775"/>
    </source>
</evidence>
<dbReference type="Gene3D" id="3.30.565.10">
    <property type="entry name" value="Histidine kinase-like ATPase, C-terminal domain"/>
    <property type="match status" value="1"/>
</dbReference>
<evidence type="ECO:0000256" key="5">
    <source>
        <dbReference type="ARBA" id="ARBA00022679"/>
    </source>
</evidence>
<dbReference type="CDD" id="cd00075">
    <property type="entry name" value="HATPase"/>
    <property type="match status" value="1"/>
</dbReference>
<keyword evidence="8" id="KW-0812">Transmembrane</keyword>
<dbReference type="PANTHER" id="PTHR43711:SF1">
    <property type="entry name" value="HISTIDINE KINASE 1"/>
    <property type="match status" value="1"/>
</dbReference>
<reference evidence="10 11" key="1">
    <citation type="journal article" date="2014" name="Int. J. Syst. Evol. Microbiol.">
        <title>Complete genome sequence of Corynebacterium casei LMG S-19264T (=DSM 44701T), isolated from a smear-ripened cheese.</title>
        <authorList>
            <consortium name="US DOE Joint Genome Institute (JGI-PGF)"/>
            <person name="Walter F."/>
            <person name="Albersmeier A."/>
            <person name="Kalinowski J."/>
            <person name="Ruckert C."/>
        </authorList>
    </citation>
    <scope>NUCLEOTIDE SEQUENCE [LARGE SCALE GENOMIC DNA]</scope>
    <source>
        <strain evidence="10 11">CGMCC 1.12976</strain>
    </source>
</reference>
<accession>A0A917EV40</accession>
<keyword evidence="5" id="KW-0808">Transferase</keyword>
<feature type="domain" description="Histidine kinase" evidence="9">
    <location>
        <begin position="309"/>
        <end position="558"/>
    </location>
</feature>
<keyword evidence="8" id="KW-0472">Membrane</keyword>
<keyword evidence="7" id="KW-0902">Two-component regulatory system</keyword>
<dbReference type="SUPFAM" id="SSF47384">
    <property type="entry name" value="Homodimeric domain of signal transducing histidine kinase"/>
    <property type="match status" value="1"/>
</dbReference>
<keyword evidence="11" id="KW-1185">Reference proteome</keyword>
<dbReference type="InterPro" id="IPR005467">
    <property type="entry name" value="His_kinase_dom"/>
</dbReference>
<dbReference type="InterPro" id="IPR036097">
    <property type="entry name" value="HisK_dim/P_sf"/>
</dbReference>
<dbReference type="Gene3D" id="1.10.287.130">
    <property type="match status" value="1"/>
</dbReference>
<feature type="transmembrane region" description="Helical" evidence="8">
    <location>
        <begin position="12"/>
        <end position="35"/>
    </location>
</feature>
<dbReference type="Proteomes" id="UP000598775">
    <property type="component" value="Unassembled WGS sequence"/>
</dbReference>
<dbReference type="InterPro" id="IPR004358">
    <property type="entry name" value="Sig_transdc_His_kin-like_C"/>
</dbReference>
<proteinExistence type="predicted"/>
<name>A0A917EV40_9MICO</name>
<dbReference type="EMBL" id="BMGP01000001">
    <property type="protein sequence ID" value="GGF16430.1"/>
    <property type="molecule type" value="Genomic_DNA"/>
</dbReference>
<dbReference type="InterPro" id="IPR050736">
    <property type="entry name" value="Sensor_HK_Regulatory"/>
</dbReference>
<keyword evidence="8" id="KW-1133">Transmembrane helix</keyword>
<comment type="caution">
    <text evidence="10">The sequence shown here is derived from an EMBL/GenBank/DDBJ whole genome shotgun (WGS) entry which is preliminary data.</text>
</comment>
<dbReference type="SMART" id="SM00388">
    <property type="entry name" value="HisKA"/>
    <property type="match status" value="1"/>
</dbReference>
<dbReference type="SMART" id="SM00387">
    <property type="entry name" value="HATPase_c"/>
    <property type="match status" value="1"/>
</dbReference>
<evidence type="ECO:0000256" key="3">
    <source>
        <dbReference type="ARBA" id="ARBA00012438"/>
    </source>
</evidence>
<evidence type="ECO:0000256" key="7">
    <source>
        <dbReference type="ARBA" id="ARBA00023012"/>
    </source>
</evidence>
<dbReference type="GO" id="GO:0005886">
    <property type="term" value="C:plasma membrane"/>
    <property type="evidence" value="ECO:0007669"/>
    <property type="project" value="UniProtKB-SubCell"/>
</dbReference>
<comment type="catalytic activity">
    <reaction evidence="1">
        <text>ATP + protein L-histidine = ADP + protein N-phospho-L-histidine.</text>
        <dbReference type="EC" id="2.7.13.3"/>
    </reaction>
</comment>
<dbReference type="PANTHER" id="PTHR43711">
    <property type="entry name" value="TWO-COMPONENT HISTIDINE KINASE"/>
    <property type="match status" value="1"/>
</dbReference>
<dbReference type="Pfam" id="PF02518">
    <property type="entry name" value="HATPase_c"/>
    <property type="match status" value="1"/>
</dbReference>
<dbReference type="EC" id="2.7.13.3" evidence="3"/>
<dbReference type="AlphaFoldDB" id="A0A917EV40"/>
<evidence type="ECO:0000313" key="10">
    <source>
        <dbReference type="EMBL" id="GGF16430.1"/>
    </source>
</evidence>
<dbReference type="CDD" id="cd00082">
    <property type="entry name" value="HisKA"/>
    <property type="match status" value="1"/>
</dbReference>
<protein>
    <recommendedName>
        <fullName evidence="3">histidine kinase</fullName>
        <ecNumber evidence="3">2.7.13.3</ecNumber>
    </recommendedName>
</protein>
<evidence type="ECO:0000256" key="2">
    <source>
        <dbReference type="ARBA" id="ARBA00004236"/>
    </source>
</evidence>
<evidence type="ECO:0000256" key="1">
    <source>
        <dbReference type="ARBA" id="ARBA00000085"/>
    </source>
</evidence>
<keyword evidence="4" id="KW-0597">Phosphoprotein</keyword>
<dbReference type="PRINTS" id="PR00344">
    <property type="entry name" value="BCTRLSENSOR"/>
</dbReference>
<dbReference type="Pfam" id="PF00512">
    <property type="entry name" value="HisKA"/>
    <property type="match status" value="1"/>
</dbReference>
<evidence type="ECO:0000256" key="4">
    <source>
        <dbReference type="ARBA" id="ARBA00022553"/>
    </source>
</evidence>
<evidence type="ECO:0000256" key="8">
    <source>
        <dbReference type="SAM" id="Phobius"/>
    </source>
</evidence>
<dbReference type="InterPro" id="IPR003594">
    <property type="entry name" value="HATPase_dom"/>
</dbReference>
<dbReference type="InterPro" id="IPR036890">
    <property type="entry name" value="HATPase_C_sf"/>
</dbReference>
<dbReference type="GO" id="GO:0000155">
    <property type="term" value="F:phosphorelay sensor kinase activity"/>
    <property type="evidence" value="ECO:0007669"/>
    <property type="project" value="InterPro"/>
</dbReference>
<dbReference type="PROSITE" id="PS50109">
    <property type="entry name" value="HIS_KIN"/>
    <property type="match status" value="1"/>
</dbReference>
<evidence type="ECO:0000256" key="6">
    <source>
        <dbReference type="ARBA" id="ARBA00022777"/>
    </source>
</evidence>
<organism evidence="10 11">
    <name type="scientific">Subtercola lobariae</name>
    <dbReference type="NCBI Taxonomy" id="1588641"/>
    <lineage>
        <taxon>Bacteria</taxon>
        <taxon>Bacillati</taxon>
        <taxon>Actinomycetota</taxon>
        <taxon>Actinomycetes</taxon>
        <taxon>Micrococcales</taxon>
        <taxon>Microbacteriaceae</taxon>
        <taxon>Subtercola</taxon>
    </lineage>
</organism>
<dbReference type="SUPFAM" id="SSF55874">
    <property type="entry name" value="ATPase domain of HSP90 chaperone/DNA topoisomerase II/histidine kinase"/>
    <property type="match status" value="1"/>
</dbReference>
<sequence length="558" mass="57278">MKRWLASLSGRITIVTTAVAALAVLVTAAVAFPLIRASAVDQARAELAQSAESFAATPAASLALVQRQQRLIGPSGTEVVVVTADGATTGDGAKYISDAFARRALAGQPVSDTVTVSGERVLVEARPTKAGGAVVLARPLDTVYAGTGQVLVRLGIALVVGLVLAILIGTALARWLSRPLVAAAAKARRLAHRDAPGGRDSVGPGSVGLGESVGRGESVGPGGFVGPVEWVGPVESVGPVWPVWRGGAAGAGGTGGAAEASPGAGWAARAISHLPRSAVTEVDDVTAALESLDAALRTSESRQREFLLSISHDIRSPLTALRGYGEALADGVVAPDDIARVGSTLVAETERLNRFVTDLLELARLEADDFRVDARPTDLTELVQTVELAWQARCAQAGLRLQLSAVAEPVITTTDPQRVRQIIDGLLDNAVRATSAAPADGGGDSDGVAGAEGIVVLALRRAAREPGEEATRGNAATPGRQSELVLVEVRDSGPGLSLGDRSVAFERGVLHDKYSDSRPVGSGLGLSIASRLAARLSGRLTVHEAPEGGACFRLELPL</sequence>